<dbReference type="PANTHER" id="PTHR30399">
    <property type="entry name" value="UNCHARACTERIZED PROTEIN YGJP"/>
    <property type="match status" value="1"/>
</dbReference>
<evidence type="ECO:0000313" key="2">
    <source>
        <dbReference type="EMBL" id="MDI6452305.1"/>
    </source>
</evidence>
<accession>A0AAW6U5W2</accession>
<dbReference type="Gene3D" id="3.30.2010.10">
    <property type="entry name" value="Metalloproteases ('zincins'), catalytic domain"/>
    <property type="match status" value="1"/>
</dbReference>
<sequence length="221" mass="27069">MIHQFEKNGKILNYQIQRKRIKNTYFRVRDQHLLITTNHFTSKETIMNYIDQKFDHFHRKLESACIIERDDEIMLWDIHYQLIVLKGKFRYDIDIDRVIVYSNLDDIKKIKQLIYKNELNNRLQIMESSIEEKLRNHGLTPLDYKLKYLKSKFGSYHRKHREITLNTFLARLNPIYLTYVIYHEYAHALIFNHSKDFYNLLSKFMPNHKVYQKDLRKIAII</sequence>
<keyword evidence="3" id="KW-1185">Reference proteome</keyword>
<proteinExistence type="predicted"/>
<reference evidence="2" key="1">
    <citation type="submission" date="2023-05" db="EMBL/GenBank/DDBJ databases">
        <title>Mariniplasma microaerophilum sp. nov., a novel anaerobic mollicute isolated from terrestrial mud volcano, Taman Peninsula, Russia.</title>
        <authorList>
            <person name="Khomyakova M.A."/>
            <person name="Merkel A.Y."/>
            <person name="Slobodkin A.I."/>
        </authorList>
    </citation>
    <scope>NUCLEOTIDE SEQUENCE</scope>
    <source>
        <strain evidence="2">M4Ah</strain>
    </source>
</reference>
<dbReference type="Pfam" id="PF01863">
    <property type="entry name" value="YgjP-like"/>
    <property type="match status" value="1"/>
</dbReference>
<dbReference type="PANTHER" id="PTHR30399:SF1">
    <property type="entry name" value="UTP PYROPHOSPHATASE"/>
    <property type="match status" value="1"/>
</dbReference>
<comment type="caution">
    <text evidence="2">The sequence shown here is derived from an EMBL/GenBank/DDBJ whole genome shotgun (WGS) entry which is preliminary data.</text>
</comment>
<organism evidence="2 3">
    <name type="scientific">Peloplasma aerotolerans</name>
    <dbReference type="NCBI Taxonomy" id="3044389"/>
    <lineage>
        <taxon>Bacteria</taxon>
        <taxon>Bacillati</taxon>
        <taxon>Mycoplasmatota</taxon>
        <taxon>Mollicutes</taxon>
        <taxon>Acholeplasmatales</taxon>
        <taxon>Acholeplasmataceae</taxon>
        <taxon>Peloplasma</taxon>
    </lineage>
</organism>
<dbReference type="RefSeq" id="WP_282838720.1">
    <property type="nucleotide sequence ID" value="NZ_JASCXW010000003.1"/>
</dbReference>
<dbReference type="CDD" id="cd07344">
    <property type="entry name" value="M48_yhfN_like"/>
    <property type="match status" value="1"/>
</dbReference>
<dbReference type="EMBL" id="JASCXW010000003">
    <property type="protein sequence ID" value="MDI6452305.1"/>
    <property type="molecule type" value="Genomic_DNA"/>
</dbReference>
<dbReference type="Proteomes" id="UP001431532">
    <property type="component" value="Unassembled WGS sequence"/>
</dbReference>
<protein>
    <submittedName>
        <fullName evidence="2">DUF45 domain-containing protein</fullName>
    </submittedName>
</protein>
<dbReference type="InterPro" id="IPR002725">
    <property type="entry name" value="YgjP-like_metallopeptidase"/>
</dbReference>
<dbReference type="AlphaFoldDB" id="A0AAW6U5W2"/>
<feature type="domain" description="YgjP-like metallopeptidase" evidence="1">
    <location>
        <begin position="22"/>
        <end position="217"/>
    </location>
</feature>
<gene>
    <name evidence="2" type="ORF">QJ521_01905</name>
</gene>
<dbReference type="InterPro" id="IPR053136">
    <property type="entry name" value="UTP_pyrophosphatase-like"/>
</dbReference>
<name>A0AAW6U5W2_9MOLU</name>
<evidence type="ECO:0000259" key="1">
    <source>
        <dbReference type="Pfam" id="PF01863"/>
    </source>
</evidence>
<evidence type="ECO:0000313" key="3">
    <source>
        <dbReference type="Proteomes" id="UP001431532"/>
    </source>
</evidence>